<dbReference type="CDD" id="cd03801">
    <property type="entry name" value="GT4_PimA-like"/>
    <property type="match status" value="1"/>
</dbReference>
<dbReference type="RefSeq" id="WP_129399637.1">
    <property type="nucleotide sequence ID" value="NZ_SDWT01000001.1"/>
</dbReference>
<name>A0A4Q2S1Q9_9ACTN</name>
<protein>
    <submittedName>
        <fullName evidence="5">Glycosyltransferase family 1 protein</fullName>
    </submittedName>
</protein>
<keyword evidence="2 5" id="KW-0808">Transferase</keyword>
<evidence type="ECO:0000313" key="6">
    <source>
        <dbReference type="Proteomes" id="UP000294071"/>
    </source>
</evidence>
<keyword evidence="1" id="KW-0328">Glycosyltransferase</keyword>
<dbReference type="PANTHER" id="PTHR12526:SF636">
    <property type="entry name" value="BLL3647 PROTEIN"/>
    <property type="match status" value="1"/>
</dbReference>
<organism evidence="5 6">
    <name type="scientific">Nocardioides oleivorans</name>
    <dbReference type="NCBI Taxonomy" id="273676"/>
    <lineage>
        <taxon>Bacteria</taxon>
        <taxon>Bacillati</taxon>
        <taxon>Actinomycetota</taxon>
        <taxon>Actinomycetes</taxon>
        <taxon>Propionibacteriales</taxon>
        <taxon>Nocardioidaceae</taxon>
        <taxon>Nocardioides</taxon>
    </lineage>
</organism>
<reference evidence="5 6" key="1">
    <citation type="submission" date="2019-01" db="EMBL/GenBank/DDBJ databases">
        <title>Novel species of Nocardioides.</title>
        <authorList>
            <person name="Liu Q."/>
            <person name="Xin Y.-H."/>
        </authorList>
    </citation>
    <scope>NUCLEOTIDE SEQUENCE [LARGE SCALE GENOMIC DNA]</scope>
    <source>
        <strain evidence="5 6">CGMCC 4.6882</strain>
    </source>
</reference>
<proteinExistence type="predicted"/>
<dbReference type="Pfam" id="PF13439">
    <property type="entry name" value="Glyco_transf_4"/>
    <property type="match status" value="1"/>
</dbReference>
<evidence type="ECO:0000256" key="3">
    <source>
        <dbReference type="SAM" id="MobiDB-lite"/>
    </source>
</evidence>
<evidence type="ECO:0000256" key="2">
    <source>
        <dbReference type="ARBA" id="ARBA00022679"/>
    </source>
</evidence>
<evidence type="ECO:0000313" key="5">
    <source>
        <dbReference type="EMBL" id="RYB94284.1"/>
    </source>
</evidence>
<dbReference type="SUPFAM" id="SSF53756">
    <property type="entry name" value="UDP-Glycosyltransferase/glycogen phosphorylase"/>
    <property type="match status" value="1"/>
</dbReference>
<dbReference type="InterPro" id="IPR028098">
    <property type="entry name" value="Glyco_trans_4-like_N"/>
</dbReference>
<feature type="region of interest" description="Disordered" evidence="3">
    <location>
        <begin position="1"/>
        <end position="24"/>
    </location>
</feature>
<evidence type="ECO:0000259" key="4">
    <source>
        <dbReference type="Pfam" id="PF13439"/>
    </source>
</evidence>
<dbReference type="AlphaFoldDB" id="A0A4Q2S1Q9"/>
<feature type="domain" description="Glycosyltransferase subfamily 4-like N-terminal" evidence="4">
    <location>
        <begin position="282"/>
        <end position="447"/>
    </location>
</feature>
<keyword evidence="6" id="KW-1185">Reference proteome</keyword>
<gene>
    <name evidence="5" type="ORF">EUA93_07970</name>
</gene>
<feature type="compositionally biased region" description="Basic and acidic residues" evidence="3">
    <location>
        <begin position="1"/>
        <end position="17"/>
    </location>
</feature>
<dbReference type="Pfam" id="PF13692">
    <property type="entry name" value="Glyco_trans_1_4"/>
    <property type="match status" value="1"/>
</dbReference>
<dbReference type="OrthoDB" id="3199616at2"/>
<dbReference type="Proteomes" id="UP000294071">
    <property type="component" value="Unassembled WGS sequence"/>
</dbReference>
<accession>A0A4Q2S1Q9</accession>
<dbReference type="GO" id="GO:0016757">
    <property type="term" value="F:glycosyltransferase activity"/>
    <property type="evidence" value="ECO:0007669"/>
    <property type="project" value="UniProtKB-KW"/>
</dbReference>
<dbReference type="Gene3D" id="3.40.50.2000">
    <property type="entry name" value="Glycogen Phosphorylase B"/>
    <property type="match status" value="2"/>
</dbReference>
<comment type="caution">
    <text evidence="5">The sequence shown here is derived from an EMBL/GenBank/DDBJ whole genome shotgun (WGS) entry which is preliminary data.</text>
</comment>
<evidence type="ECO:0000256" key="1">
    <source>
        <dbReference type="ARBA" id="ARBA00022676"/>
    </source>
</evidence>
<sequence length="655" mass="69585">MTEQHPDSRGRRPDLRRGLRGSLDLPATTIQHPERAEVGGWVYHQRSDVVLVVVLADGRIVGTAACDIEREDVASAHDAAPLRSGWSAVVDLGQVGEEVTLSAHALVRRLSRTGEDQTSVLLPFAERTIDVARGGLVRGEVTLPDEVAPGTLRVTGTADVRPSLARVEVQVDDAAPVRARHSLPSSAAAGAGAEERVRGFAATLEIPDGATEVALRVSAVTTDGTRVELASSTVPVLDDPSTARGERLREVRDERLTRYVDTLRDTFPRGRRVLVAAHDLGVGGAQNYLDDIMRGLHERGVEMCVVAGSGGALLERIETTYGAPVLVVGPPPESPELIATRVQLVAGFALEQGAAACLANTLVSFPAVLAASRLGLPTTWAIHESFAPAVLWHEYLNRQADPAVVAATEQALASSDEVMFVAESTRQMYADLVPAASSALVPYGLDIAATDALLAETPRERARAELGIPLDRRVLLCVGSVEPRKGQLALARAFRRLGNVADHASLYLVGATPTAYTEALRSYVDDAGLSNVHVVDSDPDVMRWYAAADVLVSAADVESMPRTMLEAMLAGRPVAAASVFGVPELVEDGVSGWLCEPGDLAALTDLLRRAVTAGTTQLKSMGAAARTRVQERHSSSGFVDHVATRLQGWLGESPR</sequence>
<dbReference type="EMBL" id="SDWT01000001">
    <property type="protein sequence ID" value="RYB94284.1"/>
    <property type="molecule type" value="Genomic_DNA"/>
</dbReference>
<dbReference type="PANTHER" id="PTHR12526">
    <property type="entry name" value="GLYCOSYLTRANSFERASE"/>
    <property type="match status" value="1"/>
</dbReference>